<comment type="caution">
    <text evidence="2">The sequence shown here is derived from an EMBL/GenBank/DDBJ whole genome shotgun (WGS) entry which is preliminary data.</text>
</comment>
<name>A0ABT7C604_9MICO</name>
<organism evidence="2 3">
    <name type="scientific">Gulosibacter molinativorax</name>
    <dbReference type="NCBI Taxonomy" id="256821"/>
    <lineage>
        <taxon>Bacteria</taxon>
        <taxon>Bacillati</taxon>
        <taxon>Actinomycetota</taxon>
        <taxon>Actinomycetes</taxon>
        <taxon>Micrococcales</taxon>
        <taxon>Microbacteriaceae</taxon>
        <taxon>Gulosibacter</taxon>
    </lineage>
</organism>
<evidence type="ECO:0000256" key="1">
    <source>
        <dbReference type="SAM" id="MobiDB-lite"/>
    </source>
</evidence>
<protein>
    <recommendedName>
        <fullName evidence="4">Extracellular solute-binding protein</fullName>
    </recommendedName>
</protein>
<accession>A0ABT7C604</accession>
<dbReference type="Proteomes" id="UP001170379">
    <property type="component" value="Unassembled WGS sequence"/>
</dbReference>
<reference evidence="2" key="1">
    <citation type="submission" date="2018-03" db="EMBL/GenBank/DDBJ databases">
        <authorList>
            <person name="Nunes O.C."/>
            <person name="Lopes A.R."/>
            <person name="Froufe H."/>
            <person name="Munoz-Merida A."/>
            <person name="Barroso C."/>
            <person name="Egas C."/>
        </authorList>
    </citation>
    <scope>NUCLEOTIDE SEQUENCE</scope>
    <source>
        <strain evidence="2">ON4</strain>
    </source>
</reference>
<evidence type="ECO:0000313" key="2">
    <source>
        <dbReference type="EMBL" id="MDJ1370615.1"/>
    </source>
</evidence>
<gene>
    <name evidence="2" type="ORF">C7K25_04410</name>
</gene>
<evidence type="ECO:0008006" key="4">
    <source>
        <dbReference type="Google" id="ProtNLM"/>
    </source>
</evidence>
<sequence length="343" mass="37096">MQDVFASHGYDVRVTKSGSWRMASLDGVTSNDFAFPASEIAAENIANTHGDAVVSTHKPFFSPLAIATFEPIMTLLETNGAASKDASGRWTLDMAAYLKLVEDDTRWNQLEGAAGSYNSPRSILITSTDIRTSNSAGMYLALSSYVLNNNSVVSSQAQASEHMDLLTKLFVSQGYSGSSSTAPFDDYLSQGMGAVPMVMIYEGQFLEEQLKENSRIQDGMVLAYPSPTIFSVHTGVTFSEEGQAVMQLLETDPELATLLAEHGFRPQGQNAAAFETFLQEEQLTSYPSTSEFVNIASEPSYEVQDAMLKRISEAYDISGAPPAVPEEEQPTDADPAATEEGNP</sequence>
<keyword evidence="3" id="KW-1185">Reference proteome</keyword>
<reference evidence="2" key="2">
    <citation type="journal article" date="2022" name="Sci. Rep.">
        <title>In silico prediction of the enzymes involved in the degradation of the herbicide molinate by Gulosibacter molinativorax ON4T.</title>
        <authorList>
            <person name="Lopes A.R."/>
            <person name="Bunin E."/>
            <person name="Viana A.T."/>
            <person name="Froufe H."/>
            <person name="Munoz-Merida A."/>
            <person name="Pinho D."/>
            <person name="Figueiredo J."/>
            <person name="Barroso C."/>
            <person name="Vaz-Moreira I."/>
            <person name="Bellanger X."/>
            <person name="Egas C."/>
            <person name="Nunes O.C."/>
        </authorList>
    </citation>
    <scope>NUCLEOTIDE SEQUENCE</scope>
    <source>
        <strain evidence="2">ON4</strain>
    </source>
</reference>
<proteinExistence type="predicted"/>
<dbReference type="EMBL" id="PXVD01000005">
    <property type="protein sequence ID" value="MDJ1370615.1"/>
    <property type="molecule type" value="Genomic_DNA"/>
</dbReference>
<evidence type="ECO:0000313" key="3">
    <source>
        <dbReference type="Proteomes" id="UP001170379"/>
    </source>
</evidence>
<feature type="region of interest" description="Disordered" evidence="1">
    <location>
        <begin position="317"/>
        <end position="343"/>
    </location>
</feature>